<proteinExistence type="predicted"/>
<dbReference type="EMBL" id="JAJHUN010000010">
    <property type="protein sequence ID" value="KAJ4146924.1"/>
    <property type="molecule type" value="Genomic_DNA"/>
</dbReference>
<accession>A0A9W8Q4W5</accession>
<comment type="caution">
    <text evidence="1">The sequence shown here is derived from an EMBL/GenBank/DDBJ whole genome shotgun (WGS) entry which is preliminary data.</text>
</comment>
<dbReference type="KEGG" id="amus:LMH87_001479"/>
<dbReference type="Proteomes" id="UP001144673">
    <property type="component" value="Chromosome 3"/>
</dbReference>
<gene>
    <name evidence="1" type="ORF">LMH87_001479</name>
</gene>
<evidence type="ECO:0000313" key="1">
    <source>
        <dbReference type="EMBL" id="KAJ4146924.1"/>
    </source>
</evidence>
<dbReference type="GeneID" id="80888638"/>
<organism evidence="1 2">
    <name type="scientific">Akanthomyces muscarius</name>
    <name type="common">Entomopathogenic fungus</name>
    <name type="synonym">Lecanicillium muscarium</name>
    <dbReference type="NCBI Taxonomy" id="2231603"/>
    <lineage>
        <taxon>Eukaryota</taxon>
        <taxon>Fungi</taxon>
        <taxon>Dikarya</taxon>
        <taxon>Ascomycota</taxon>
        <taxon>Pezizomycotina</taxon>
        <taxon>Sordariomycetes</taxon>
        <taxon>Hypocreomycetidae</taxon>
        <taxon>Hypocreales</taxon>
        <taxon>Cordycipitaceae</taxon>
        <taxon>Akanthomyces</taxon>
    </lineage>
</organism>
<name>A0A9W8Q4W5_AKAMU</name>
<sequence length="166" mass="19376">MEDQRIIPPITEHFNKKPYFRLLLQIDVPVLLNASPLQWLDHQTIHLAKQAVFLLLHFKESSDKAEKYREDASTFYNSAVEQLGRTGSLSLSQNVLEVIRLGRETWEWKQENNDEVELCKVLVEMKTAIHSIAKRHDIPVKTWNLSEEESCWELYVFIRGLSISGQ</sequence>
<dbReference type="AlphaFoldDB" id="A0A9W8Q4W5"/>
<reference evidence="1" key="1">
    <citation type="journal article" date="2023" name="Access Microbiol">
        <title>De-novo genome assembly for Akanthomyces muscarius, a biocontrol agent of insect agricultural pests.</title>
        <authorList>
            <person name="Erdos Z."/>
            <person name="Studholme D.J."/>
            <person name="Raymond B."/>
            <person name="Sharma M."/>
        </authorList>
    </citation>
    <scope>NUCLEOTIDE SEQUENCE</scope>
    <source>
        <strain evidence="1">Ve6</strain>
    </source>
</reference>
<evidence type="ECO:0000313" key="2">
    <source>
        <dbReference type="Proteomes" id="UP001144673"/>
    </source>
</evidence>
<keyword evidence="2" id="KW-1185">Reference proteome</keyword>
<protein>
    <submittedName>
        <fullName evidence="1">Uncharacterized protein</fullName>
    </submittedName>
</protein>
<dbReference type="RefSeq" id="XP_056049865.1">
    <property type="nucleotide sequence ID" value="XM_056192761.1"/>
</dbReference>